<dbReference type="EMBL" id="SJPJ01000001">
    <property type="protein sequence ID" value="TWT80275.1"/>
    <property type="molecule type" value="Genomic_DNA"/>
</dbReference>
<keyword evidence="2" id="KW-0732">Signal</keyword>
<evidence type="ECO:0000256" key="1">
    <source>
        <dbReference type="SAM" id="MobiDB-lite"/>
    </source>
</evidence>
<dbReference type="Proteomes" id="UP000315010">
    <property type="component" value="Unassembled WGS sequence"/>
</dbReference>
<evidence type="ECO:0000313" key="4">
    <source>
        <dbReference type="Proteomes" id="UP000315010"/>
    </source>
</evidence>
<feature type="region of interest" description="Disordered" evidence="1">
    <location>
        <begin position="143"/>
        <end position="169"/>
    </location>
</feature>
<proteinExistence type="predicted"/>
<keyword evidence="4" id="KW-1185">Reference proteome</keyword>
<feature type="signal peptide" evidence="2">
    <location>
        <begin position="1"/>
        <end position="20"/>
    </location>
</feature>
<dbReference type="PROSITE" id="PS51257">
    <property type="entry name" value="PROKAR_LIPOPROTEIN"/>
    <property type="match status" value="1"/>
</dbReference>
<feature type="chain" id="PRO_5023101412" description="AZL_007920/MXAN_0976 family protein" evidence="2">
    <location>
        <begin position="21"/>
        <end position="244"/>
    </location>
</feature>
<dbReference type="RefSeq" id="WP_146395328.1">
    <property type="nucleotide sequence ID" value="NZ_SJPJ01000001.1"/>
</dbReference>
<evidence type="ECO:0008006" key="5">
    <source>
        <dbReference type="Google" id="ProtNLM"/>
    </source>
</evidence>
<evidence type="ECO:0000256" key="2">
    <source>
        <dbReference type="SAM" id="SignalP"/>
    </source>
</evidence>
<name>A0A5C5YYY7_9BACT</name>
<dbReference type="AlphaFoldDB" id="A0A5C5YYY7"/>
<reference evidence="3 4" key="1">
    <citation type="submission" date="2019-02" db="EMBL/GenBank/DDBJ databases">
        <title>Deep-cultivation of Planctomycetes and their phenomic and genomic characterization uncovers novel biology.</title>
        <authorList>
            <person name="Wiegand S."/>
            <person name="Jogler M."/>
            <person name="Boedeker C."/>
            <person name="Pinto D."/>
            <person name="Vollmers J."/>
            <person name="Rivas-Marin E."/>
            <person name="Kohn T."/>
            <person name="Peeters S.H."/>
            <person name="Heuer A."/>
            <person name="Rast P."/>
            <person name="Oberbeckmann S."/>
            <person name="Bunk B."/>
            <person name="Jeske O."/>
            <person name="Meyerdierks A."/>
            <person name="Storesund J.E."/>
            <person name="Kallscheuer N."/>
            <person name="Luecker S."/>
            <person name="Lage O.M."/>
            <person name="Pohl T."/>
            <person name="Merkel B.J."/>
            <person name="Hornburger P."/>
            <person name="Mueller R.-W."/>
            <person name="Bruemmer F."/>
            <person name="Labrenz M."/>
            <person name="Spormann A.M."/>
            <person name="Op Den Camp H."/>
            <person name="Overmann J."/>
            <person name="Amann R."/>
            <person name="Jetten M.S.M."/>
            <person name="Mascher T."/>
            <person name="Medema M.H."/>
            <person name="Devos D.P."/>
            <person name="Kaster A.-K."/>
            <person name="Ovreas L."/>
            <person name="Rohde M."/>
            <person name="Galperin M.Y."/>
            <person name="Jogler C."/>
        </authorList>
    </citation>
    <scope>NUCLEOTIDE SEQUENCE [LARGE SCALE GENOMIC DNA]</scope>
    <source>
        <strain evidence="3 4">CA13</strain>
    </source>
</reference>
<protein>
    <recommendedName>
        <fullName evidence="5">AZL_007920/MXAN_0976 family protein</fullName>
    </recommendedName>
</protein>
<evidence type="ECO:0000313" key="3">
    <source>
        <dbReference type="EMBL" id="TWT80275.1"/>
    </source>
</evidence>
<accession>A0A5C5YYY7</accession>
<gene>
    <name evidence="3" type="ORF">CA13_16880</name>
</gene>
<feature type="compositionally biased region" description="Basic residues" evidence="1">
    <location>
        <begin position="145"/>
        <end position="160"/>
    </location>
</feature>
<sequence length="244" mass="25050" precursor="true">MKMKTLSRLCFLVAGTFAIASTGCTVVGVGTIPSAVEGSNQDLEFAVDVVFVQNGEESNIQEVSGTATFVDCAAGINVTASFSNEEFSACEVELSNNDAVQFFLNNSLAECFGIDPRNFDAETEQVAGVLGRYQLHACHPGKALGHTKGKGHTSHGKGKGKGHDKGHGGGAGEGEVIGTGCLVAIYVDCEADGCIGDGMAVALVDDSDPDNIFYSNCGFLNSGDIAIENADSPGVVIVGSSALD</sequence>
<organism evidence="3 4">
    <name type="scientific">Novipirellula herctigrandis</name>
    <dbReference type="NCBI Taxonomy" id="2527986"/>
    <lineage>
        <taxon>Bacteria</taxon>
        <taxon>Pseudomonadati</taxon>
        <taxon>Planctomycetota</taxon>
        <taxon>Planctomycetia</taxon>
        <taxon>Pirellulales</taxon>
        <taxon>Pirellulaceae</taxon>
        <taxon>Novipirellula</taxon>
    </lineage>
</organism>
<comment type="caution">
    <text evidence="3">The sequence shown here is derived from an EMBL/GenBank/DDBJ whole genome shotgun (WGS) entry which is preliminary data.</text>
</comment>